<protein>
    <submittedName>
        <fullName evidence="1">Uncharacterized protein</fullName>
    </submittedName>
</protein>
<reference evidence="1 2" key="1">
    <citation type="submission" date="2019-06" db="EMBL/GenBank/DDBJ databases">
        <title>Sequencing the genomes of 1000 actinobacteria strains.</title>
        <authorList>
            <person name="Klenk H.-P."/>
        </authorList>
    </citation>
    <scope>NUCLEOTIDE SEQUENCE [LARGE SCALE GENOMIC DNA]</scope>
    <source>
        <strain evidence="1 2">DSM 45456</strain>
    </source>
</reference>
<proteinExistence type="predicted"/>
<organism evidence="1 2">
    <name type="scientific">Saccharothrix saharensis</name>
    <dbReference type="NCBI Taxonomy" id="571190"/>
    <lineage>
        <taxon>Bacteria</taxon>
        <taxon>Bacillati</taxon>
        <taxon>Actinomycetota</taxon>
        <taxon>Actinomycetes</taxon>
        <taxon>Pseudonocardiales</taxon>
        <taxon>Pseudonocardiaceae</taxon>
        <taxon>Saccharothrix</taxon>
    </lineage>
</organism>
<accession>A0A543JCF5</accession>
<gene>
    <name evidence="1" type="ORF">FHX81_2869</name>
</gene>
<evidence type="ECO:0000313" key="1">
    <source>
        <dbReference type="EMBL" id="TQM80533.1"/>
    </source>
</evidence>
<name>A0A543JCF5_9PSEU</name>
<dbReference type="Proteomes" id="UP000316628">
    <property type="component" value="Unassembled WGS sequence"/>
</dbReference>
<sequence>MLLFPRAVAAAYPSWTIPKKYYGRNTAMVHDPKQVMVREVGKSGGRRYRESDAPKILAKAVELGEFATPAGTDVSWRELEVDIDSLVGGPRS</sequence>
<evidence type="ECO:0000313" key="2">
    <source>
        <dbReference type="Proteomes" id="UP000316628"/>
    </source>
</evidence>
<comment type="caution">
    <text evidence="1">The sequence shown here is derived from an EMBL/GenBank/DDBJ whole genome shotgun (WGS) entry which is preliminary data.</text>
</comment>
<dbReference type="EMBL" id="VFPP01000001">
    <property type="protein sequence ID" value="TQM80533.1"/>
    <property type="molecule type" value="Genomic_DNA"/>
</dbReference>
<dbReference type="AlphaFoldDB" id="A0A543JCF5"/>
<keyword evidence="2" id="KW-1185">Reference proteome</keyword>